<reference evidence="1 2" key="1">
    <citation type="submission" date="2020-04" db="EMBL/GenBank/DDBJ databases">
        <authorList>
            <person name="Wallbank WR R."/>
            <person name="Pardo Diaz C."/>
            <person name="Kozak K."/>
            <person name="Martin S."/>
            <person name="Jiggins C."/>
            <person name="Moest M."/>
            <person name="Warren A I."/>
            <person name="Byers J.R.P. K."/>
            <person name="Montejo-Kovacevich G."/>
            <person name="Yen C E."/>
        </authorList>
    </citation>
    <scope>NUCLEOTIDE SEQUENCE [LARGE SCALE GENOMIC DNA]</scope>
</reference>
<sequence length="154" mass="17258">MPLPALSQSLCFSHVGSLPGQYTRGTTNASHRDARITAPCEEVCAEVARVVIVRRCRHRSLSQSVCRSVGVMLTEHEACEALGRATRRDCAPSLARYVGHEIFSRAAVNRWRHAAHRCLAPQPRDTNLRDLTYTLICTTFAHKALPYRIIMVFN</sequence>
<evidence type="ECO:0000313" key="1">
    <source>
        <dbReference type="EMBL" id="CAB3250280.1"/>
    </source>
</evidence>
<gene>
    <name evidence="1" type="ORF">APLA_LOCUS12642</name>
</gene>
<dbReference type="Proteomes" id="UP000494106">
    <property type="component" value="Unassembled WGS sequence"/>
</dbReference>
<dbReference type="EMBL" id="CADEBC010000540">
    <property type="protein sequence ID" value="CAB3250280.1"/>
    <property type="molecule type" value="Genomic_DNA"/>
</dbReference>
<protein>
    <submittedName>
        <fullName evidence="1">Uncharacterized protein</fullName>
    </submittedName>
</protein>
<dbReference type="OrthoDB" id="7488908at2759"/>
<accession>A0A8S1AXP8</accession>
<dbReference type="AlphaFoldDB" id="A0A8S1AXP8"/>
<organism evidence="1 2">
    <name type="scientific">Arctia plantaginis</name>
    <name type="common">Wood tiger moth</name>
    <name type="synonym">Phalaena plantaginis</name>
    <dbReference type="NCBI Taxonomy" id="874455"/>
    <lineage>
        <taxon>Eukaryota</taxon>
        <taxon>Metazoa</taxon>
        <taxon>Ecdysozoa</taxon>
        <taxon>Arthropoda</taxon>
        <taxon>Hexapoda</taxon>
        <taxon>Insecta</taxon>
        <taxon>Pterygota</taxon>
        <taxon>Neoptera</taxon>
        <taxon>Endopterygota</taxon>
        <taxon>Lepidoptera</taxon>
        <taxon>Glossata</taxon>
        <taxon>Ditrysia</taxon>
        <taxon>Noctuoidea</taxon>
        <taxon>Erebidae</taxon>
        <taxon>Arctiinae</taxon>
        <taxon>Arctia</taxon>
    </lineage>
</organism>
<proteinExistence type="predicted"/>
<comment type="caution">
    <text evidence="1">The sequence shown here is derived from an EMBL/GenBank/DDBJ whole genome shotgun (WGS) entry which is preliminary data.</text>
</comment>
<name>A0A8S1AXP8_ARCPL</name>
<evidence type="ECO:0000313" key="2">
    <source>
        <dbReference type="Proteomes" id="UP000494106"/>
    </source>
</evidence>
<keyword evidence="2" id="KW-1185">Reference proteome</keyword>